<feature type="non-terminal residue" evidence="2">
    <location>
        <position position="1"/>
    </location>
</feature>
<dbReference type="EMBL" id="LAVV01007317">
    <property type="protein sequence ID" value="KNZ56330.1"/>
    <property type="molecule type" value="Genomic_DNA"/>
</dbReference>
<accession>A0A0L6V880</accession>
<protein>
    <recommendedName>
        <fullName evidence="1">HAT C-terminal dimerisation domain-containing protein</fullName>
    </recommendedName>
</protein>
<dbReference type="InterPro" id="IPR008906">
    <property type="entry name" value="HATC_C_dom"/>
</dbReference>
<dbReference type="SUPFAM" id="SSF53098">
    <property type="entry name" value="Ribonuclease H-like"/>
    <property type="match status" value="1"/>
</dbReference>
<dbReference type="VEuPathDB" id="FungiDB:VP01_2432g2"/>
<dbReference type="OrthoDB" id="3264316at2759"/>
<feature type="domain" description="HAT C-terminal dimerisation" evidence="1">
    <location>
        <begin position="2"/>
        <end position="55"/>
    </location>
</feature>
<dbReference type="GO" id="GO:0046983">
    <property type="term" value="F:protein dimerization activity"/>
    <property type="evidence" value="ECO:0007669"/>
    <property type="project" value="InterPro"/>
</dbReference>
<dbReference type="Pfam" id="PF05699">
    <property type="entry name" value="Dimer_Tnp_hAT"/>
    <property type="match status" value="1"/>
</dbReference>
<name>A0A0L6V880_9BASI</name>
<dbReference type="InterPro" id="IPR012337">
    <property type="entry name" value="RNaseH-like_sf"/>
</dbReference>
<sequence>TFPVLSSLAKDYLASSALSCSAEQTFSSAADVCSSGHGSLKPRTIERCVSSHMWLKKGIQVMGKFEKAQNIVRNYIYFSQKNSNK</sequence>
<reference evidence="2 3" key="1">
    <citation type="submission" date="2015-08" db="EMBL/GenBank/DDBJ databases">
        <title>Next Generation Sequencing and Analysis of the Genome of Puccinia sorghi L Schw, the Causal Agent of Maize Common Rust.</title>
        <authorList>
            <person name="Rochi L."/>
            <person name="Burguener G."/>
            <person name="Darino M."/>
            <person name="Turjanski A."/>
            <person name="Kreff E."/>
            <person name="Dieguez M.J."/>
            <person name="Sacco F."/>
        </authorList>
    </citation>
    <scope>NUCLEOTIDE SEQUENCE [LARGE SCALE GENOMIC DNA]</scope>
    <source>
        <strain evidence="2 3">RO10H11247</strain>
    </source>
</reference>
<organism evidence="2 3">
    <name type="scientific">Puccinia sorghi</name>
    <dbReference type="NCBI Taxonomy" id="27349"/>
    <lineage>
        <taxon>Eukaryota</taxon>
        <taxon>Fungi</taxon>
        <taxon>Dikarya</taxon>
        <taxon>Basidiomycota</taxon>
        <taxon>Pucciniomycotina</taxon>
        <taxon>Pucciniomycetes</taxon>
        <taxon>Pucciniales</taxon>
        <taxon>Pucciniaceae</taxon>
        <taxon>Puccinia</taxon>
    </lineage>
</organism>
<gene>
    <name evidence="2" type="ORF">VP01_2432g2</name>
</gene>
<evidence type="ECO:0000259" key="1">
    <source>
        <dbReference type="Pfam" id="PF05699"/>
    </source>
</evidence>
<dbReference type="Proteomes" id="UP000037035">
    <property type="component" value="Unassembled WGS sequence"/>
</dbReference>
<proteinExistence type="predicted"/>
<keyword evidence="3" id="KW-1185">Reference proteome</keyword>
<evidence type="ECO:0000313" key="3">
    <source>
        <dbReference type="Proteomes" id="UP000037035"/>
    </source>
</evidence>
<dbReference type="AlphaFoldDB" id="A0A0L6V880"/>
<evidence type="ECO:0000313" key="2">
    <source>
        <dbReference type="EMBL" id="KNZ56330.1"/>
    </source>
</evidence>
<comment type="caution">
    <text evidence="2">The sequence shown here is derived from an EMBL/GenBank/DDBJ whole genome shotgun (WGS) entry which is preliminary data.</text>
</comment>